<gene>
    <name evidence="2" type="ORF">VNO80_07826</name>
</gene>
<accession>A0AAN9NKH2</accession>
<dbReference type="EMBL" id="JAYMYR010000003">
    <property type="protein sequence ID" value="KAK7374396.1"/>
    <property type="molecule type" value="Genomic_DNA"/>
</dbReference>
<keyword evidence="1" id="KW-0472">Membrane</keyword>
<feature type="transmembrane region" description="Helical" evidence="1">
    <location>
        <begin position="6"/>
        <end position="24"/>
    </location>
</feature>
<protein>
    <submittedName>
        <fullName evidence="2">Uncharacterized protein</fullName>
    </submittedName>
</protein>
<evidence type="ECO:0000256" key="1">
    <source>
        <dbReference type="SAM" id="Phobius"/>
    </source>
</evidence>
<organism evidence="2 3">
    <name type="scientific">Phaseolus coccineus</name>
    <name type="common">Scarlet runner bean</name>
    <name type="synonym">Phaseolus multiflorus</name>
    <dbReference type="NCBI Taxonomy" id="3886"/>
    <lineage>
        <taxon>Eukaryota</taxon>
        <taxon>Viridiplantae</taxon>
        <taxon>Streptophyta</taxon>
        <taxon>Embryophyta</taxon>
        <taxon>Tracheophyta</taxon>
        <taxon>Spermatophyta</taxon>
        <taxon>Magnoliopsida</taxon>
        <taxon>eudicotyledons</taxon>
        <taxon>Gunneridae</taxon>
        <taxon>Pentapetalae</taxon>
        <taxon>rosids</taxon>
        <taxon>fabids</taxon>
        <taxon>Fabales</taxon>
        <taxon>Fabaceae</taxon>
        <taxon>Papilionoideae</taxon>
        <taxon>50 kb inversion clade</taxon>
        <taxon>NPAAA clade</taxon>
        <taxon>indigoferoid/millettioid clade</taxon>
        <taxon>Phaseoleae</taxon>
        <taxon>Phaseolus</taxon>
    </lineage>
</organism>
<keyword evidence="1" id="KW-0812">Transmembrane</keyword>
<dbReference type="Proteomes" id="UP001374584">
    <property type="component" value="Unassembled WGS sequence"/>
</dbReference>
<proteinExistence type="predicted"/>
<dbReference type="AlphaFoldDB" id="A0AAN9NKH2"/>
<evidence type="ECO:0000313" key="2">
    <source>
        <dbReference type="EMBL" id="KAK7374396.1"/>
    </source>
</evidence>
<sequence length="77" mass="8747">MWLMRILTLLSIIVDGMFRLVLICKGNFLNKNSVFVAYKCIILVLSSFSCHAFTVYLGTQAHFVIDTKLSTSNKTQE</sequence>
<comment type="caution">
    <text evidence="2">The sequence shown here is derived from an EMBL/GenBank/DDBJ whole genome shotgun (WGS) entry which is preliminary data.</text>
</comment>
<feature type="transmembrane region" description="Helical" evidence="1">
    <location>
        <begin position="36"/>
        <end position="57"/>
    </location>
</feature>
<evidence type="ECO:0000313" key="3">
    <source>
        <dbReference type="Proteomes" id="UP001374584"/>
    </source>
</evidence>
<keyword evidence="3" id="KW-1185">Reference proteome</keyword>
<keyword evidence="1" id="KW-1133">Transmembrane helix</keyword>
<reference evidence="2 3" key="1">
    <citation type="submission" date="2024-01" db="EMBL/GenBank/DDBJ databases">
        <title>The genomes of 5 underutilized Papilionoideae crops provide insights into root nodulation and disease resistanc.</title>
        <authorList>
            <person name="Jiang F."/>
        </authorList>
    </citation>
    <scope>NUCLEOTIDE SEQUENCE [LARGE SCALE GENOMIC DNA]</scope>
    <source>
        <strain evidence="2">JINMINGXINNONG_FW02</strain>
        <tissue evidence="2">Leaves</tissue>
    </source>
</reference>
<name>A0AAN9NKH2_PHACN</name>